<dbReference type="InterPro" id="IPR038109">
    <property type="entry name" value="DNA_bind_recomb_sf"/>
</dbReference>
<dbReference type="InterPro" id="IPR036162">
    <property type="entry name" value="Resolvase-like_N_sf"/>
</dbReference>
<protein>
    <submittedName>
        <fullName evidence="3">Uncharacterized protein</fullName>
    </submittedName>
</protein>
<dbReference type="InterPro" id="IPR011109">
    <property type="entry name" value="DNA_bind_recombinase_dom"/>
</dbReference>
<sequence>MARTVQKITFTPPMPKALRVAAYARVSSGKDAMLHSLSAQVDFYSTYIRHHPGWEYVGVYADEAKTGTKDSRENFQRLLTDCRAGIIDRVLTKSVSRFARNTVTLLETVRELKNLGISVYFEEQNIDTATADGELMLTILAGFAEEESLSASENQKWRVRRNFESGKPWRYFMLGYRNQDGKISVIPEEAEIVKSIFADYLAGDGITAIMKRLNESGYSTQSGSVFHKSAVERILRNYAYTGNLLLQTKFRENHLTKKTLKNDGELPKYHAAETHEAIISMETFEAVHAEMQRRAQKYAKKQTRQTYLFSGKITCAICGKHYRRKVTATGPVWICSTYNTYGKSKCASKAIPEETLLSVAAKVTGTADITAVTAESDNTLVFTLASGETAVKRWQDRSRAESWTEEMRCAVGQQTRERNERNAQG</sequence>
<proteinExistence type="predicted"/>
<dbReference type="Pfam" id="PF00239">
    <property type="entry name" value="Resolvase"/>
    <property type="match status" value="1"/>
</dbReference>
<dbReference type="CDD" id="cd00338">
    <property type="entry name" value="Ser_Recombinase"/>
    <property type="match status" value="1"/>
</dbReference>
<name>A0A644WDC0_9ZZZZ</name>
<gene>
    <name evidence="3" type="ORF">SDC9_48066</name>
</gene>
<dbReference type="PROSITE" id="PS51736">
    <property type="entry name" value="RECOMBINASES_3"/>
    <property type="match status" value="1"/>
</dbReference>
<accession>A0A644WDC0</accession>
<dbReference type="Gene3D" id="3.90.1750.20">
    <property type="entry name" value="Putative Large Serine Recombinase, Chain B, Domain 2"/>
    <property type="match status" value="1"/>
</dbReference>
<reference evidence="3" key="1">
    <citation type="submission" date="2019-08" db="EMBL/GenBank/DDBJ databases">
        <authorList>
            <person name="Kucharzyk K."/>
            <person name="Murdoch R.W."/>
            <person name="Higgins S."/>
            <person name="Loffler F."/>
        </authorList>
    </citation>
    <scope>NUCLEOTIDE SEQUENCE</scope>
</reference>
<dbReference type="GO" id="GO:0000150">
    <property type="term" value="F:DNA strand exchange activity"/>
    <property type="evidence" value="ECO:0007669"/>
    <property type="project" value="InterPro"/>
</dbReference>
<dbReference type="AlphaFoldDB" id="A0A644WDC0"/>
<dbReference type="PANTHER" id="PTHR30461">
    <property type="entry name" value="DNA-INVERTASE FROM LAMBDOID PROPHAGE"/>
    <property type="match status" value="1"/>
</dbReference>
<dbReference type="GO" id="GO:0003677">
    <property type="term" value="F:DNA binding"/>
    <property type="evidence" value="ECO:0007669"/>
    <property type="project" value="InterPro"/>
</dbReference>
<evidence type="ECO:0000259" key="2">
    <source>
        <dbReference type="PROSITE" id="PS51737"/>
    </source>
</evidence>
<dbReference type="PROSITE" id="PS51737">
    <property type="entry name" value="RECOMBINASE_DNA_BIND"/>
    <property type="match status" value="1"/>
</dbReference>
<organism evidence="3">
    <name type="scientific">bioreactor metagenome</name>
    <dbReference type="NCBI Taxonomy" id="1076179"/>
    <lineage>
        <taxon>unclassified sequences</taxon>
        <taxon>metagenomes</taxon>
        <taxon>ecological metagenomes</taxon>
    </lineage>
</organism>
<dbReference type="SMART" id="SM00857">
    <property type="entry name" value="Resolvase"/>
    <property type="match status" value="1"/>
</dbReference>
<dbReference type="SUPFAM" id="SSF53041">
    <property type="entry name" value="Resolvase-like"/>
    <property type="match status" value="1"/>
</dbReference>
<feature type="domain" description="Resolvase/invertase-type recombinase catalytic" evidence="1">
    <location>
        <begin position="19"/>
        <end position="166"/>
    </location>
</feature>
<dbReference type="Pfam" id="PF07508">
    <property type="entry name" value="Recombinase"/>
    <property type="match status" value="1"/>
</dbReference>
<evidence type="ECO:0000313" key="3">
    <source>
        <dbReference type="EMBL" id="MPM01826.1"/>
    </source>
</evidence>
<dbReference type="EMBL" id="VSSQ01000826">
    <property type="protein sequence ID" value="MPM01826.1"/>
    <property type="molecule type" value="Genomic_DNA"/>
</dbReference>
<comment type="caution">
    <text evidence="3">The sequence shown here is derived from an EMBL/GenBank/DDBJ whole genome shotgun (WGS) entry which is preliminary data.</text>
</comment>
<dbReference type="Pfam" id="PF13408">
    <property type="entry name" value="Zn_ribbon_recom"/>
    <property type="match status" value="1"/>
</dbReference>
<dbReference type="Gene3D" id="3.40.50.1390">
    <property type="entry name" value="Resolvase, N-terminal catalytic domain"/>
    <property type="match status" value="1"/>
</dbReference>
<dbReference type="InterPro" id="IPR050639">
    <property type="entry name" value="SSR_resolvase"/>
</dbReference>
<dbReference type="PANTHER" id="PTHR30461:SF23">
    <property type="entry name" value="DNA RECOMBINASE-RELATED"/>
    <property type="match status" value="1"/>
</dbReference>
<feature type="domain" description="Recombinase" evidence="2">
    <location>
        <begin position="173"/>
        <end position="297"/>
    </location>
</feature>
<dbReference type="InterPro" id="IPR025827">
    <property type="entry name" value="Zn_ribbon_recom_dom"/>
</dbReference>
<dbReference type="InterPro" id="IPR006119">
    <property type="entry name" value="Resolv_N"/>
</dbReference>
<evidence type="ECO:0000259" key="1">
    <source>
        <dbReference type="PROSITE" id="PS51736"/>
    </source>
</evidence>